<protein>
    <submittedName>
        <fullName evidence="1">Uncharacterized protein</fullName>
    </submittedName>
</protein>
<dbReference type="AlphaFoldDB" id="A0AAD3SHL2"/>
<evidence type="ECO:0000313" key="2">
    <source>
        <dbReference type="Proteomes" id="UP001279734"/>
    </source>
</evidence>
<comment type="caution">
    <text evidence="1">The sequence shown here is derived from an EMBL/GenBank/DDBJ whole genome shotgun (WGS) entry which is preliminary data.</text>
</comment>
<organism evidence="1 2">
    <name type="scientific">Nepenthes gracilis</name>
    <name type="common">Slender pitcher plant</name>
    <dbReference type="NCBI Taxonomy" id="150966"/>
    <lineage>
        <taxon>Eukaryota</taxon>
        <taxon>Viridiplantae</taxon>
        <taxon>Streptophyta</taxon>
        <taxon>Embryophyta</taxon>
        <taxon>Tracheophyta</taxon>
        <taxon>Spermatophyta</taxon>
        <taxon>Magnoliopsida</taxon>
        <taxon>eudicotyledons</taxon>
        <taxon>Gunneridae</taxon>
        <taxon>Pentapetalae</taxon>
        <taxon>Caryophyllales</taxon>
        <taxon>Nepenthaceae</taxon>
        <taxon>Nepenthes</taxon>
    </lineage>
</organism>
<keyword evidence="2" id="KW-1185">Reference proteome</keyword>
<dbReference type="Proteomes" id="UP001279734">
    <property type="component" value="Unassembled WGS sequence"/>
</dbReference>
<gene>
    <name evidence="1" type="ORF">Nepgr_012613</name>
</gene>
<dbReference type="EMBL" id="BSYO01000010">
    <property type="protein sequence ID" value="GMH10772.1"/>
    <property type="molecule type" value="Genomic_DNA"/>
</dbReference>
<proteinExistence type="predicted"/>
<evidence type="ECO:0000313" key="1">
    <source>
        <dbReference type="EMBL" id="GMH10772.1"/>
    </source>
</evidence>
<name>A0AAD3SHL2_NEPGR</name>
<reference evidence="1" key="1">
    <citation type="submission" date="2023-05" db="EMBL/GenBank/DDBJ databases">
        <title>Nepenthes gracilis genome sequencing.</title>
        <authorList>
            <person name="Fukushima K."/>
        </authorList>
    </citation>
    <scope>NUCLEOTIDE SEQUENCE</scope>
    <source>
        <strain evidence="1">SING2019-196</strain>
    </source>
</reference>
<sequence>MGSPYSGSGGSSHPGLSSAEHAPALPASACIQLDKICGNNLWGTTRLPKSSTRSNVGERRDNIWMAPRGEWCKINTDAGIGVDNAATIIPKEREWSCPIQHSCMEVNEAAYLLAKLGRRSNEEVQVWHTPPPEIWHILSRESTLIVTGQLRSLPGIGNTEPPCSLSLSLDVFSFDLFRRC</sequence>
<accession>A0AAD3SHL2</accession>